<dbReference type="EMBL" id="BAABME010013366">
    <property type="protein sequence ID" value="GAA0186099.1"/>
    <property type="molecule type" value="Genomic_DNA"/>
</dbReference>
<keyword evidence="5 7" id="KW-1133">Transmembrane helix</keyword>
<dbReference type="AlphaFoldDB" id="A0AAV3RXH9"/>
<evidence type="ECO:0000256" key="1">
    <source>
        <dbReference type="ARBA" id="ARBA00004370"/>
    </source>
</evidence>
<name>A0AAV3RXH9_LITER</name>
<evidence type="ECO:0000256" key="6">
    <source>
        <dbReference type="ARBA" id="ARBA00023136"/>
    </source>
</evidence>
<comment type="subcellular location">
    <subcellularLocation>
        <location evidence="1">Membrane</location>
    </subcellularLocation>
</comment>
<evidence type="ECO:0000256" key="3">
    <source>
        <dbReference type="ARBA" id="ARBA00022692"/>
    </source>
</evidence>
<dbReference type="GO" id="GO:0006865">
    <property type="term" value="P:amino acid transport"/>
    <property type="evidence" value="ECO:0007669"/>
    <property type="project" value="UniProtKB-KW"/>
</dbReference>
<protein>
    <recommendedName>
        <fullName evidence="8">Amino acid transporter transmembrane domain-containing protein</fullName>
    </recommendedName>
</protein>
<evidence type="ECO:0000256" key="4">
    <source>
        <dbReference type="ARBA" id="ARBA00022970"/>
    </source>
</evidence>
<feature type="transmembrane region" description="Helical" evidence="7">
    <location>
        <begin position="77"/>
        <end position="97"/>
    </location>
</feature>
<evidence type="ECO:0000259" key="8">
    <source>
        <dbReference type="Pfam" id="PF01490"/>
    </source>
</evidence>
<evidence type="ECO:0000256" key="7">
    <source>
        <dbReference type="SAM" id="Phobius"/>
    </source>
</evidence>
<evidence type="ECO:0000313" key="9">
    <source>
        <dbReference type="EMBL" id="GAA0186099.1"/>
    </source>
</evidence>
<feature type="domain" description="Amino acid transporter transmembrane" evidence="8">
    <location>
        <begin position="20"/>
        <end position="108"/>
    </location>
</feature>
<feature type="transmembrane region" description="Helical" evidence="7">
    <location>
        <begin position="17"/>
        <end position="38"/>
    </location>
</feature>
<keyword evidence="3 7" id="KW-0812">Transmembrane</keyword>
<keyword evidence="4" id="KW-0029">Amino-acid transport</keyword>
<keyword evidence="2" id="KW-0813">Transport</keyword>
<gene>
    <name evidence="9" type="ORF">LIER_33387</name>
</gene>
<proteinExistence type="predicted"/>
<sequence>MTPVIFSVLVSLIHSDWWIIFIVIHLVGAYQVLAQPVFRALEMWASSKWPKSDFVVREYPVTIGWMNISLSTNFLRLTWRTVFVVIATLLALMMPFFNDALSFVGALGPSAGNFCRKIGAEDDRCRKISGDVDRRRKLAGEDDRSHR</sequence>
<keyword evidence="10" id="KW-1185">Reference proteome</keyword>
<dbReference type="Pfam" id="PF01490">
    <property type="entry name" value="Aa_trans"/>
    <property type="match status" value="1"/>
</dbReference>
<dbReference type="InterPro" id="IPR013057">
    <property type="entry name" value="AA_transpt_TM"/>
</dbReference>
<dbReference type="PANTHER" id="PTHR48017">
    <property type="entry name" value="OS05G0424000 PROTEIN-RELATED"/>
    <property type="match status" value="1"/>
</dbReference>
<comment type="caution">
    <text evidence="9">The sequence shown here is derived from an EMBL/GenBank/DDBJ whole genome shotgun (WGS) entry which is preliminary data.</text>
</comment>
<dbReference type="Proteomes" id="UP001454036">
    <property type="component" value="Unassembled WGS sequence"/>
</dbReference>
<accession>A0AAV3RXH9</accession>
<organism evidence="9 10">
    <name type="scientific">Lithospermum erythrorhizon</name>
    <name type="common">Purple gromwell</name>
    <name type="synonym">Lithospermum officinale var. erythrorhizon</name>
    <dbReference type="NCBI Taxonomy" id="34254"/>
    <lineage>
        <taxon>Eukaryota</taxon>
        <taxon>Viridiplantae</taxon>
        <taxon>Streptophyta</taxon>
        <taxon>Embryophyta</taxon>
        <taxon>Tracheophyta</taxon>
        <taxon>Spermatophyta</taxon>
        <taxon>Magnoliopsida</taxon>
        <taxon>eudicotyledons</taxon>
        <taxon>Gunneridae</taxon>
        <taxon>Pentapetalae</taxon>
        <taxon>asterids</taxon>
        <taxon>lamiids</taxon>
        <taxon>Boraginales</taxon>
        <taxon>Boraginaceae</taxon>
        <taxon>Boraginoideae</taxon>
        <taxon>Lithospermeae</taxon>
        <taxon>Lithospermum</taxon>
    </lineage>
</organism>
<evidence type="ECO:0000256" key="2">
    <source>
        <dbReference type="ARBA" id="ARBA00022448"/>
    </source>
</evidence>
<evidence type="ECO:0000256" key="5">
    <source>
        <dbReference type="ARBA" id="ARBA00022989"/>
    </source>
</evidence>
<keyword evidence="6 7" id="KW-0472">Membrane</keyword>
<evidence type="ECO:0000313" key="10">
    <source>
        <dbReference type="Proteomes" id="UP001454036"/>
    </source>
</evidence>
<dbReference type="GO" id="GO:0016020">
    <property type="term" value="C:membrane"/>
    <property type="evidence" value="ECO:0007669"/>
    <property type="project" value="UniProtKB-SubCell"/>
</dbReference>
<reference evidence="9 10" key="1">
    <citation type="submission" date="2024-01" db="EMBL/GenBank/DDBJ databases">
        <title>The complete chloroplast genome sequence of Lithospermum erythrorhizon: insights into the phylogenetic relationship among Boraginaceae species and the maternal lineages of purple gromwells.</title>
        <authorList>
            <person name="Okada T."/>
            <person name="Watanabe K."/>
        </authorList>
    </citation>
    <scope>NUCLEOTIDE SEQUENCE [LARGE SCALE GENOMIC DNA]</scope>
</reference>